<proteinExistence type="predicted"/>
<gene>
    <name evidence="1" type="ORF">IE53DRAFT_342507</name>
</gene>
<dbReference type="Proteomes" id="UP000245626">
    <property type="component" value="Unassembled WGS sequence"/>
</dbReference>
<protein>
    <submittedName>
        <fullName evidence="1">Tubulin nucleotide-binding domain-like protein</fullName>
    </submittedName>
</protein>
<reference evidence="1 2" key="1">
    <citation type="journal article" date="2018" name="Mol. Biol. Evol.">
        <title>Broad Genomic Sampling Reveals a Smut Pathogenic Ancestry of the Fungal Clade Ustilaginomycotina.</title>
        <authorList>
            <person name="Kijpornyongpan T."/>
            <person name="Mondo S.J."/>
            <person name="Barry K."/>
            <person name="Sandor L."/>
            <person name="Lee J."/>
            <person name="Lipzen A."/>
            <person name="Pangilinan J."/>
            <person name="LaButti K."/>
            <person name="Hainaut M."/>
            <person name="Henrissat B."/>
            <person name="Grigoriev I.V."/>
            <person name="Spatafora J.W."/>
            <person name="Aime M.C."/>
        </authorList>
    </citation>
    <scope>NUCLEOTIDE SEQUENCE [LARGE SCALE GENOMIC DNA]</scope>
    <source>
        <strain evidence="1 2">SA 807</strain>
    </source>
</reference>
<evidence type="ECO:0000313" key="1">
    <source>
        <dbReference type="EMBL" id="PWN51349.1"/>
    </source>
</evidence>
<evidence type="ECO:0000313" key="2">
    <source>
        <dbReference type="Proteomes" id="UP000245626"/>
    </source>
</evidence>
<organism evidence="1 2">
    <name type="scientific">Violaceomyces palustris</name>
    <dbReference type="NCBI Taxonomy" id="1673888"/>
    <lineage>
        <taxon>Eukaryota</taxon>
        <taxon>Fungi</taxon>
        <taxon>Dikarya</taxon>
        <taxon>Basidiomycota</taxon>
        <taxon>Ustilaginomycotina</taxon>
        <taxon>Ustilaginomycetes</taxon>
        <taxon>Violaceomycetales</taxon>
        <taxon>Violaceomycetaceae</taxon>
        <taxon>Violaceomyces</taxon>
    </lineage>
</organism>
<dbReference type="EMBL" id="KZ819850">
    <property type="protein sequence ID" value="PWN51349.1"/>
    <property type="molecule type" value="Genomic_DNA"/>
</dbReference>
<accession>A0ACD0NZX9</accession>
<keyword evidence="2" id="KW-1185">Reference proteome</keyword>
<sequence>MPSKEIIHLSFGPVSNHITTHYWNAQQSYFTYHDSAAIRKDQDDQDQQETLVDHDVSFKAGISPSGDDTYSPRTLIFDTRQEFGSMTKINPLYDPYSEIQSGDHTEDQPAELAQVERASNRIPVSSYQKRLELEDQGYDPESEDEEDTQGQGHETSITASDPSPKSVDALANLPRKRPAPRYRFWSDFSRVYYHPKSLIHVGGQLMAPMEGSFNVGGQYSEDSQDGRTRFDTIEQGYEIFKALEKEQDTMDENLRWFAEDSDLLQGFQYTANTSDAFSGLTVAYLEALIDEYPKIPHVVFGTAWGDEDGREDGNVSSRERDRRPSRLRRMNNALSLAYLTDLSTTFVPIRAPSPSTRLGRGGGRPQWGRYLGRANMGDMYQSSALIAAHIETATFGMRLRARPESASSLVSRLNWRKDTKIAQLGGCIPTPLLAEIRRDETTTLDPIEALLAAKGYLSKPTSARFAGGSRREERYQSQDEKDAKASEKIRQSWLDLSQRFSLSSSSEEKPIHSSSQGSGHLKPFAMSLKQIALLFAPAPPPPFLPSFFAPQSYNLPTSHPKFFTDLTSQGRPLPVGGGGTKSNHRPKSIPIVSSLYTTPRTGHLIKSCKRVVLEALGSHSPLSQYGIGALSSSGGGISEGFVNGRDGLKELRERFEDLLTGYSDQIDQDESDGGEGRGGPGTDEEWGPEEDDQDELWNL</sequence>
<name>A0ACD0NZX9_9BASI</name>